<sequence>MAEIYQIRRIPSWINGLELFNGDSILNKFNPHTAELDSLIVSSDKEVVKQAIKAAGNVFDSWSTCSPVKRGNILGAFVRLMRDNKDELRDIVARETGKSKANAEGEVFGAIAVGEFFAGEGMRLYARSLTSGMEGKYTHSIRQAIGVCALIVPANTPIANIAWKIFPALICGNTAVLKASEDSPEIAVKMAALAKEAGVPDGVFNVIQGRGDISGKALVEDHGVALISFTGSTSVGKWIAEVAGKRLARVSLELGGKNPFIVCDDADIDNAVNWASLSAFSNAGQRCAAGSRIIVFEQVYDEFVNKLVAKAKSLKLGIDDDCDLGPVINERQFNNILTAIKNAVFQGGKVLCGSNGELGSSVEKGYYIEPTIIEGLSVEADLSKTEIFGPVVSIYKVKGIVEALDVSNNTEYGLTASIHTKNVDRAMWFAQKIRSGLINVNIGTYGSEPHMPFGGVGSSGNGTREPGVEALDVYTELKCISILVREQHI</sequence>
<evidence type="ECO:0000256" key="3">
    <source>
        <dbReference type="PROSITE-ProRule" id="PRU10007"/>
    </source>
</evidence>
<evidence type="ECO:0000256" key="1">
    <source>
        <dbReference type="ARBA" id="ARBA00009986"/>
    </source>
</evidence>
<dbReference type="InterPro" id="IPR015590">
    <property type="entry name" value="Aldehyde_DH_dom"/>
</dbReference>
<dbReference type="FunFam" id="3.40.309.10:FF:000001">
    <property type="entry name" value="Mitochondrial aldehyde dehydrogenase 2"/>
    <property type="match status" value="1"/>
</dbReference>
<dbReference type="Gene3D" id="3.40.309.10">
    <property type="entry name" value="Aldehyde Dehydrogenase, Chain A, domain 2"/>
    <property type="match status" value="1"/>
</dbReference>
<accession>A0A1G9WVX6</accession>
<dbReference type="InterPro" id="IPR016160">
    <property type="entry name" value="Ald_DH_CS_CYS"/>
</dbReference>
<dbReference type="PROSITE" id="PS00070">
    <property type="entry name" value="ALDEHYDE_DEHYDR_CYS"/>
    <property type="match status" value="1"/>
</dbReference>
<protein>
    <submittedName>
        <fullName evidence="6">Aldehyde dehydrogenase (NAD+)</fullName>
    </submittedName>
</protein>
<dbReference type="PROSITE" id="PS00687">
    <property type="entry name" value="ALDEHYDE_DEHYDR_GLU"/>
    <property type="match status" value="1"/>
</dbReference>
<dbReference type="InterPro" id="IPR016162">
    <property type="entry name" value="Ald_DH_N"/>
</dbReference>
<dbReference type="InterPro" id="IPR016161">
    <property type="entry name" value="Ald_DH/histidinol_DH"/>
</dbReference>
<dbReference type="Proteomes" id="UP000199226">
    <property type="component" value="Unassembled WGS sequence"/>
</dbReference>
<dbReference type="Pfam" id="PF00171">
    <property type="entry name" value="Aldedh"/>
    <property type="match status" value="1"/>
</dbReference>
<evidence type="ECO:0000259" key="5">
    <source>
        <dbReference type="Pfam" id="PF00171"/>
    </source>
</evidence>
<dbReference type="SUPFAM" id="SSF53720">
    <property type="entry name" value="ALDH-like"/>
    <property type="match status" value="1"/>
</dbReference>
<dbReference type="OrthoDB" id="781568at2"/>
<proteinExistence type="inferred from homology"/>
<keyword evidence="7" id="KW-1185">Reference proteome</keyword>
<dbReference type="RefSeq" id="WP_090706251.1">
    <property type="nucleotide sequence ID" value="NZ_FNHH01000027.1"/>
</dbReference>
<dbReference type="FunFam" id="3.40.605.10:FF:000007">
    <property type="entry name" value="NAD/NADP-dependent betaine aldehyde dehydrogenase"/>
    <property type="match status" value="1"/>
</dbReference>
<evidence type="ECO:0000313" key="7">
    <source>
        <dbReference type="Proteomes" id="UP000199226"/>
    </source>
</evidence>
<dbReference type="EMBL" id="FNHH01000027">
    <property type="protein sequence ID" value="SDM88326.1"/>
    <property type="molecule type" value="Genomic_DNA"/>
</dbReference>
<evidence type="ECO:0000256" key="2">
    <source>
        <dbReference type="ARBA" id="ARBA00023002"/>
    </source>
</evidence>
<organism evidence="6 7">
    <name type="scientific">Daejeonella rubra</name>
    <dbReference type="NCBI Taxonomy" id="990371"/>
    <lineage>
        <taxon>Bacteria</taxon>
        <taxon>Pseudomonadati</taxon>
        <taxon>Bacteroidota</taxon>
        <taxon>Sphingobacteriia</taxon>
        <taxon>Sphingobacteriales</taxon>
        <taxon>Sphingobacteriaceae</taxon>
        <taxon>Daejeonella</taxon>
    </lineage>
</organism>
<dbReference type="GO" id="GO:0016620">
    <property type="term" value="F:oxidoreductase activity, acting on the aldehyde or oxo group of donors, NAD or NADP as acceptor"/>
    <property type="evidence" value="ECO:0007669"/>
    <property type="project" value="InterPro"/>
</dbReference>
<evidence type="ECO:0000313" key="6">
    <source>
        <dbReference type="EMBL" id="SDM88326.1"/>
    </source>
</evidence>
<reference evidence="7" key="1">
    <citation type="submission" date="2016-10" db="EMBL/GenBank/DDBJ databases">
        <authorList>
            <person name="Varghese N."/>
            <person name="Submissions S."/>
        </authorList>
    </citation>
    <scope>NUCLEOTIDE SEQUENCE [LARGE SCALE GENOMIC DNA]</scope>
    <source>
        <strain evidence="7">DSM 24536</strain>
    </source>
</reference>
<gene>
    <name evidence="6" type="ORF">SAMN05421813_12722</name>
</gene>
<feature type="active site" evidence="3">
    <location>
        <position position="253"/>
    </location>
</feature>
<dbReference type="AlphaFoldDB" id="A0A1G9WVX6"/>
<dbReference type="InterPro" id="IPR029510">
    <property type="entry name" value="Ald_DH_CS_GLU"/>
</dbReference>
<keyword evidence="2 4" id="KW-0560">Oxidoreductase</keyword>
<dbReference type="PANTHER" id="PTHR11699">
    <property type="entry name" value="ALDEHYDE DEHYDROGENASE-RELATED"/>
    <property type="match status" value="1"/>
</dbReference>
<dbReference type="STRING" id="990371.SAMN05421813_12722"/>
<name>A0A1G9WVX6_9SPHI</name>
<comment type="similarity">
    <text evidence="1 4">Belongs to the aldehyde dehydrogenase family.</text>
</comment>
<dbReference type="CDD" id="cd07078">
    <property type="entry name" value="ALDH"/>
    <property type="match status" value="1"/>
</dbReference>
<feature type="domain" description="Aldehyde dehydrogenase" evidence="5">
    <location>
        <begin position="26"/>
        <end position="479"/>
    </location>
</feature>
<dbReference type="InterPro" id="IPR016163">
    <property type="entry name" value="Ald_DH_C"/>
</dbReference>
<evidence type="ECO:0000256" key="4">
    <source>
        <dbReference type="RuleBase" id="RU003345"/>
    </source>
</evidence>
<dbReference type="Gene3D" id="3.40.605.10">
    <property type="entry name" value="Aldehyde Dehydrogenase, Chain A, domain 1"/>
    <property type="match status" value="1"/>
</dbReference>